<dbReference type="GO" id="GO:0008734">
    <property type="term" value="F:L-aspartate oxidase activity"/>
    <property type="evidence" value="ECO:0007669"/>
    <property type="project" value="InterPro"/>
</dbReference>
<dbReference type="Proteomes" id="UP001218638">
    <property type="component" value="Chromosome"/>
</dbReference>
<dbReference type="SUPFAM" id="SSF51905">
    <property type="entry name" value="FAD/NAD(P)-binding domain"/>
    <property type="match status" value="1"/>
</dbReference>
<feature type="region of interest" description="Disordered" evidence="1">
    <location>
        <begin position="232"/>
        <end position="251"/>
    </location>
</feature>
<dbReference type="KEGG" id="slom:PXH66_22145"/>
<dbReference type="Pfam" id="PF12831">
    <property type="entry name" value="FAD_oxidored"/>
    <property type="match status" value="1"/>
</dbReference>
<keyword evidence="3" id="KW-1185">Reference proteome</keyword>
<feature type="compositionally biased region" description="Basic and acidic residues" evidence="1">
    <location>
        <begin position="232"/>
        <end position="247"/>
    </location>
</feature>
<evidence type="ECO:0000256" key="1">
    <source>
        <dbReference type="SAM" id="MobiDB-lite"/>
    </source>
</evidence>
<dbReference type="PANTHER" id="PTHR42716:SF1">
    <property type="entry name" value="SLL0471 PROTEIN"/>
    <property type="match status" value="1"/>
</dbReference>
<organism evidence="2 3">
    <name type="scientific">Synoicihabitans lomoniglobus</name>
    <dbReference type="NCBI Taxonomy" id="2909285"/>
    <lineage>
        <taxon>Bacteria</taxon>
        <taxon>Pseudomonadati</taxon>
        <taxon>Verrucomicrobiota</taxon>
        <taxon>Opitutia</taxon>
        <taxon>Opitutales</taxon>
        <taxon>Opitutaceae</taxon>
        <taxon>Synoicihabitans</taxon>
    </lineage>
</organism>
<name>A0AAF0CNY1_9BACT</name>
<dbReference type="EMBL" id="CP119075">
    <property type="protein sequence ID" value="WED65060.1"/>
    <property type="molecule type" value="Genomic_DNA"/>
</dbReference>
<dbReference type="AlphaFoldDB" id="A0AAF0CNY1"/>
<sequence length="548" mass="60018">MTAPSKSMRADVVVVGGGVGGCAAALTLADLGHDVIMTEEYVWIGGQLTSQAVPPDEHGWIERFGCTATYRRFREAVRSYYRAHYPLTAAAAAQPYLNPGNGWVSPLCHEPRVALAVLEAMLAPHVSSGRLVVLRQHRPVAVSLEGSDRVATVTVVNDATGTTRCLTADMFLDATENGDLLPLAEVEHVTGSEARAVTGEPGAAEVANPHNIQAFSVCFVMDAAGEAAHRDHLVSPPDGYERHRVDTPRMTPPWPGPMLSWRGLNPRTMAEMDYRFHPHGEKPGLFSGLWSFRRIVDRSLFRPGFFPSDVCLVNWPMIDYLDGDLLTTTAAERERHLRGARDLSLAMMCWLQSEAPRPDGGRGWPELRLRPDLTGTADGLAMAPYIRESRRIRALHTIVESEVSADQRPGETLAERYDDSVGIGYYRIDLHPTTAGDNYHDVPSLPFRIPLGAMVPVRMVNLLPACKNIGTTHITNGCYRLHPVEWNIGEAAGLLAATCLRDGIAPQAVAQRTDRRTALQQALTARGVELAWPENLVLDDGDPHAHAR</sequence>
<dbReference type="GO" id="GO:0009435">
    <property type="term" value="P:NAD+ biosynthetic process"/>
    <property type="evidence" value="ECO:0007669"/>
    <property type="project" value="InterPro"/>
</dbReference>
<dbReference type="PRINTS" id="PR00411">
    <property type="entry name" value="PNDRDTASEI"/>
</dbReference>
<evidence type="ECO:0000313" key="2">
    <source>
        <dbReference type="EMBL" id="WED65060.1"/>
    </source>
</evidence>
<protein>
    <submittedName>
        <fullName evidence="2">FAD-dependent oxidoreductase</fullName>
    </submittedName>
</protein>
<reference evidence="2" key="1">
    <citation type="submission" date="2023-03" db="EMBL/GenBank/DDBJ databases">
        <title>Lomoglobus Profundus gen. nov., sp. nov., a novel member of the phylum Verrucomicrobia, isolated from deep-marine sediment of South China Sea.</title>
        <authorList>
            <person name="Ahmad T."/>
            <person name="Ishaq S.E."/>
            <person name="Wang F."/>
        </authorList>
    </citation>
    <scope>NUCLEOTIDE SEQUENCE</scope>
    <source>
        <strain evidence="2">LMO-M01</strain>
    </source>
</reference>
<dbReference type="PANTHER" id="PTHR42716">
    <property type="entry name" value="L-ASPARTATE OXIDASE"/>
    <property type="match status" value="1"/>
</dbReference>
<dbReference type="InterPro" id="IPR005288">
    <property type="entry name" value="NadB"/>
</dbReference>
<gene>
    <name evidence="2" type="ORF">PXH66_22145</name>
</gene>
<proteinExistence type="predicted"/>
<dbReference type="Gene3D" id="3.50.50.60">
    <property type="entry name" value="FAD/NAD(P)-binding domain"/>
    <property type="match status" value="1"/>
</dbReference>
<accession>A0AAF0CNY1</accession>
<evidence type="ECO:0000313" key="3">
    <source>
        <dbReference type="Proteomes" id="UP001218638"/>
    </source>
</evidence>
<dbReference type="InterPro" id="IPR036188">
    <property type="entry name" value="FAD/NAD-bd_sf"/>
</dbReference>